<dbReference type="RefSeq" id="WP_186869220.1">
    <property type="nucleotide sequence ID" value="NZ_JACOOL010000004.1"/>
</dbReference>
<reference evidence="3" key="1">
    <citation type="submission" date="2020-08" db="EMBL/GenBank/DDBJ databases">
        <title>Genome public.</title>
        <authorList>
            <person name="Liu C."/>
            <person name="Sun Q."/>
        </authorList>
    </citation>
    <scope>NUCLEOTIDE SEQUENCE</scope>
    <source>
        <strain evidence="3">BX22</strain>
    </source>
</reference>
<dbReference type="SUPFAM" id="SSF54631">
    <property type="entry name" value="CBS-domain pair"/>
    <property type="match status" value="1"/>
</dbReference>
<protein>
    <submittedName>
        <fullName evidence="3">CBS domain-containing protein</fullName>
    </submittedName>
</protein>
<evidence type="ECO:0000313" key="3">
    <source>
        <dbReference type="EMBL" id="MBC5636509.1"/>
    </source>
</evidence>
<keyword evidence="4" id="KW-1185">Reference proteome</keyword>
<feature type="domain" description="CBS" evidence="2">
    <location>
        <begin position="101"/>
        <end position="156"/>
    </location>
</feature>
<dbReference type="Gene3D" id="3.10.580.10">
    <property type="entry name" value="CBS-domain"/>
    <property type="match status" value="1"/>
</dbReference>
<evidence type="ECO:0000256" key="1">
    <source>
        <dbReference type="PROSITE-ProRule" id="PRU00703"/>
    </source>
</evidence>
<dbReference type="InterPro" id="IPR000644">
    <property type="entry name" value="CBS_dom"/>
</dbReference>
<sequence>MPRNSDRFITSFNRIDKALDSELDSHKGIGFSKAVRILTKYNAVIRRYKDDLLEFAELRNAIVHNRVDTVQVIAEPHDSIVEQIEKIEGEITKPKLVIPQFKKEVHTFDKEDSLSSLLQAVKEKGYSKFPIYDGINFIGLVTENGITKWLAENNETPITEVAIEQIMPYQKDNNHEFIAKHATIYEAIELFKDNMEEGNRVDALLITENGERSEALIGIITTWDIMGVQ</sequence>
<gene>
    <name evidence="3" type="ORF">H8S33_06690</name>
</gene>
<organism evidence="3 4">
    <name type="scientific">Ornithinibacillus hominis</name>
    <dbReference type="NCBI Taxonomy" id="2763055"/>
    <lineage>
        <taxon>Bacteria</taxon>
        <taxon>Bacillati</taxon>
        <taxon>Bacillota</taxon>
        <taxon>Bacilli</taxon>
        <taxon>Bacillales</taxon>
        <taxon>Bacillaceae</taxon>
        <taxon>Ornithinibacillus</taxon>
    </lineage>
</organism>
<evidence type="ECO:0000313" key="4">
    <source>
        <dbReference type="Proteomes" id="UP000637359"/>
    </source>
</evidence>
<dbReference type="Pfam" id="PF00571">
    <property type="entry name" value="CBS"/>
    <property type="match status" value="2"/>
</dbReference>
<dbReference type="Proteomes" id="UP000637359">
    <property type="component" value="Unassembled WGS sequence"/>
</dbReference>
<evidence type="ECO:0000259" key="2">
    <source>
        <dbReference type="PROSITE" id="PS51371"/>
    </source>
</evidence>
<proteinExistence type="predicted"/>
<keyword evidence="1" id="KW-0129">CBS domain</keyword>
<dbReference type="InterPro" id="IPR046342">
    <property type="entry name" value="CBS_dom_sf"/>
</dbReference>
<dbReference type="EMBL" id="JACOOL010000004">
    <property type="protein sequence ID" value="MBC5636509.1"/>
    <property type="molecule type" value="Genomic_DNA"/>
</dbReference>
<name>A0A923L4V6_9BACI</name>
<dbReference type="AlphaFoldDB" id="A0A923L4V6"/>
<accession>A0A923L4V6</accession>
<comment type="caution">
    <text evidence="3">The sequence shown here is derived from an EMBL/GenBank/DDBJ whole genome shotgun (WGS) entry which is preliminary data.</text>
</comment>
<dbReference type="PROSITE" id="PS51371">
    <property type="entry name" value="CBS"/>
    <property type="match status" value="1"/>
</dbReference>